<dbReference type="Proteomes" id="UP001549164">
    <property type="component" value="Unassembled WGS sequence"/>
</dbReference>
<evidence type="ECO:0000313" key="2">
    <source>
        <dbReference type="Proteomes" id="UP001549164"/>
    </source>
</evidence>
<accession>A0ABV2I9K8</accession>
<protein>
    <recommendedName>
        <fullName evidence="3">Secreted protein</fullName>
    </recommendedName>
</protein>
<reference evidence="1 2" key="1">
    <citation type="submission" date="2024-06" db="EMBL/GenBank/DDBJ databases">
        <title>Genomic Encyclopedia of Type Strains, Phase IV (KMG-IV): sequencing the most valuable type-strain genomes for metagenomic binning, comparative biology and taxonomic classification.</title>
        <authorList>
            <person name="Goeker M."/>
        </authorList>
    </citation>
    <scope>NUCLEOTIDE SEQUENCE [LARGE SCALE GENOMIC DNA]</scope>
    <source>
        <strain evidence="1 2">DSM 28102</strain>
    </source>
</reference>
<proteinExistence type="predicted"/>
<comment type="caution">
    <text evidence="1">The sequence shown here is derived from an EMBL/GenBank/DDBJ whole genome shotgun (WGS) entry which is preliminary data.</text>
</comment>
<dbReference type="RefSeq" id="WP_354433718.1">
    <property type="nucleotide sequence ID" value="NZ_JBEPLY010000004.1"/>
</dbReference>
<evidence type="ECO:0000313" key="1">
    <source>
        <dbReference type="EMBL" id="MET3599595.1"/>
    </source>
</evidence>
<evidence type="ECO:0008006" key="3">
    <source>
        <dbReference type="Google" id="ProtNLM"/>
    </source>
</evidence>
<dbReference type="EMBL" id="JBEPLY010000004">
    <property type="protein sequence ID" value="MET3599595.1"/>
    <property type="molecule type" value="Genomic_DNA"/>
</dbReference>
<sequence>MLLFHAACFPRRAARQAFFLPAAFCPLFANTGNFRQKIYANVKVLSGAVQHTKGICMTAAFLAALLPHTSTERPNAKSGFKVPRCFCEKPALTKKHACESRGNEKFTLSALICRLKTDTPSLSIA</sequence>
<name>A0ABV2I9K8_9HYPH</name>
<gene>
    <name evidence="1" type="ORF">ABID12_001534</name>
</gene>
<keyword evidence="2" id="KW-1185">Reference proteome</keyword>
<organism evidence="1 2">
    <name type="scientific">Martelella mangrovi</name>
    <dbReference type="NCBI Taxonomy" id="1397477"/>
    <lineage>
        <taxon>Bacteria</taxon>
        <taxon>Pseudomonadati</taxon>
        <taxon>Pseudomonadota</taxon>
        <taxon>Alphaproteobacteria</taxon>
        <taxon>Hyphomicrobiales</taxon>
        <taxon>Aurantimonadaceae</taxon>
        <taxon>Martelella</taxon>
    </lineage>
</organism>